<dbReference type="Gene3D" id="1.20.58.60">
    <property type="match status" value="1"/>
</dbReference>
<dbReference type="GO" id="GO:0008017">
    <property type="term" value="F:microtubule binding"/>
    <property type="evidence" value="ECO:0007669"/>
    <property type="project" value="TreeGrafter"/>
</dbReference>
<feature type="domain" description="Calponin-homology (CH)" evidence="2">
    <location>
        <begin position="266"/>
        <end position="386"/>
    </location>
</feature>
<dbReference type="GO" id="GO:0045104">
    <property type="term" value="P:intermediate filament cytoskeleton organization"/>
    <property type="evidence" value="ECO:0007669"/>
    <property type="project" value="InterPro"/>
</dbReference>
<name>A0A5E4AP99_MARMO</name>
<dbReference type="PANTHER" id="PTHR23169:SF24">
    <property type="entry name" value="DYSTONIN"/>
    <property type="match status" value="1"/>
</dbReference>
<dbReference type="InterPro" id="IPR043197">
    <property type="entry name" value="Plakin"/>
</dbReference>
<dbReference type="InterPro" id="IPR036872">
    <property type="entry name" value="CH_dom_sf"/>
</dbReference>
<evidence type="ECO:0000313" key="3">
    <source>
        <dbReference type="EMBL" id="VTJ59257.1"/>
    </source>
</evidence>
<dbReference type="GO" id="GO:0016020">
    <property type="term" value="C:membrane"/>
    <property type="evidence" value="ECO:0007669"/>
    <property type="project" value="TreeGrafter"/>
</dbReference>
<evidence type="ECO:0000256" key="1">
    <source>
        <dbReference type="SAM" id="MobiDB-lite"/>
    </source>
</evidence>
<evidence type="ECO:0000313" key="4">
    <source>
        <dbReference type="Proteomes" id="UP000335636"/>
    </source>
</evidence>
<dbReference type="GO" id="GO:0005737">
    <property type="term" value="C:cytoplasm"/>
    <property type="evidence" value="ECO:0007669"/>
    <property type="project" value="TreeGrafter"/>
</dbReference>
<dbReference type="SUPFAM" id="SSF47576">
    <property type="entry name" value="Calponin-homology domain, CH-domain"/>
    <property type="match status" value="1"/>
</dbReference>
<evidence type="ECO:0000259" key="2">
    <source>
        <dbReference type="PROSITE" id="PS50021"/>
    </source>
</evidence>
<dbReference type="AlphaFoldDB" id="A0A5E4AP99"/>
<dbReference type="Proteomes" id="UP000335636">
    <property type="component" value="Unassembled WGS sequence"/>
</dbReference>
<feature type="region of interest" description="Disordered" evidence="1">
    <location>
        <begin position="46"/>
        <end position="92"/>
    </location>
</feature>
<dbReference type="PROSITE" id="PS50021">
    <property type="entry name" value="CH"/>
    <property type="match status" value="1"/>
</dbReference>
<dbReference type="SUPFAM" id="SSF46966">
    <property type="entry name" value="Spectrin repeat"/>
    <property type="match status" value="1"/>
</dbReference>
<dbReference type="InterPro" id="IPR001715">
    <property type="entry name" value="CH_dom"/>
</dbReference>
<sequence>MGNVCGCVRAEKEEQYFDPAKTPLSPEKYPPGRKYFRRKLSQKAVGNPELVEQKSRNEGKKCDIQFSRKQPTLLSRGLEPEGSVPSGPAPEDCVQREKTEVATDGVKQKLLLRAVSSVSYQVNTSPAKDSEIKACLSALDEELSENDSTPYYAKRKKHLDDVNTREITFQRKTDVFPFRKAASLSSIHCDRERSLAKSESAEIPSESYSSVQDRPGTERFCPCATHHVQFTKRRCHSLCAIMSSVSKDTYGDEISDIHVTGESEDMSAKERLLLWTQQATEGYAGIRCENFTTCWRDGKLFNAIIHKYRGNWDPKREKDVYVKRRNETSTSSNGTSEGKDQRTQWSHTTTKIWIREGEQEGFDVEVKWIEYQNMVNYLIQWIRHHVTTMSERTFPNNPVELKALYNQYLQFKETEIPPKEIEKSKIKRLYKLLEIWIEFGRIKLLQGYHPNDIEKEWGKLIIAMLEREKVLRPEVER</sequence>
<feature type="region of interest" description="Disordered" evidence="1">
    <location>
        <begin position="323"/>
        <end position="344"/>
    </location>
</feature>
<gene>
    <name evidence="3" type="ORF">MONAX_5E022659</name>
</gene>
<comment type="caution">
    <text evidence="3">The sequence shown here is derived from an EMBL/GenBank/DDBJ whole genome shotgun (WGS) entry which is preliminary data.</text>
</comment>
<dbReference type="GO" id="GO:0031581">
    <property type="term" value="P:hemidesmosome assembly"/>
    <property type="evidence" value="ECO:0007669"/>
    <property type="project" value="TreeGrafter"/>
</dbReference>
<dbReference type="GO" id="GO:0005882">
    <property type="term" value="C:intermediate filament"/>
    <property type="evidence" value="ECO:0007669"/>
    <property type="project" value="TreeGrafter"/>
</dbReference>
<keyword evidence="4" id="KW-1185">Reference proteome</keyword>
<dbReference type="Pfam" id="PF00307">
    <property type="entry name" value="CH"/>
    <property type="match status" value="1"/>
</dbReference>
<organism evidence="3 4">
    <name type="scientific">Marmota monax</name>
    <name type="common">Woodchuck</name>
    <dbReference type="NCBI Taxonomy" id="9995"/>
    <lineage>
        <taxon>Eukaryota</taxon>
        <taxon>Metazoa</taxon>
        <taxon>Chordata</taxon>
        <taxon>Craniata</taxon>
        <taxon>Vertebrata</taxon>
        <taxon>Euteleostomi</taxon>
        <taxon>Mammalia</taxon>
        <taxon>Eutheria</taxon>
        <taxon>Euarchontoglires</taxon>
        <taxon>Glires</taxon>
        <taxon>Rodentia</taxon>
        <taxon>Sciuromorpha</taxon>
        <taxon>Sciuridae</taxon>
        <taxon>Xerinae</taxon>
        <taxon>Marmotini</taxon>
        <taxon>Marmota</taxon>
    </lineage>
</organism>
<dbReference type="GO" id="GO:0030056">
    <property type="term" value="C:hemidesmosome"/>
    <property type="evidence" value="ECO:0007669"/>
    <property type="project" value="TreeGrafter"/>
</dbReference>
<dbReference type="GO" id="GO:0005198">
    <property type="term" value="F:structural molecule activity"/>
    <property type="evidence" value="ECO:0007669"/>
    <property type="project" value="TreeGrafter"/>
</dbReference>
<feature type="compositionally biased region" description="Basic and acidic residues" evidence="1">
    <location>
        <begin position="51"/>
        <end position="63"/>
    </location>
</feature>
<dbReference type="GO" id="GO:0042060">
    <property type="term" value="P:wound healing"/>
    <property type="evidence" value="ECO:0007669"/>
    <property type="project" value="TreeGrafter"/>
</dbReference>
<dbReference type="FunFam" id="1.20.58.60:FF:000027">
    <property type="entry name" value="Microtubule-actin cross-linking factor 1"/>
    <property type="match status" value="1"/>
</dbReference>
<dbReference type="GO" id="GO:0005925">
    <property type="term" value="C:focal adhesion"/>
    <property type="evidence" value="ECO:0007669"/>
    <property type="project" value="TreeGrafter"/>
</dbReference>
<dbReference type="PANTHER" id="PTHR23169">
    <property type="entry name" value="ENVOPLAKIN"/>
    <property type="match status" value="1"/>
</dbReference>
<dbReference type="EMBL" id="CABDUW010000120">
    <property type="protein sequence ID" value="VTJ59257.1"/>
    <property type="molecule type" value="Genomic_DNA"/>
</dbReference>
<proteinExistence type="predicted"/>
<protein>
    <recommendedName>
        <fullName evidence="2">Calponin-homology (CH) domain-containing protein</fullName>
    </recommendedName>
</protein>
<accession>A0A5E4AP99</accession>
<dbReference type="Gene3D" id="1.10.418.10">
    <property type="entry name" value="Calponin-like domain"/>
    <property type="match status" value="1"/>
</dbReference>
<reference evidence="3" key="1">
    <citation type="submission" date="2019-04" db="EMBL/GenBank/DDBJ databases">
        <authorList>
            <person name="Alioto T."/>
            <person name="Alioto T."/>
        </authorList>
    </citation>
    <scope>NUCLEOTIDE SEQUENCE [LARGE SCALE GENOMIC DNA]</scope>
</reference>